<evidence type="ECO:0000313" key="2">
    <source>
        <dbReference type="EMBL" id="PKY55490.1"/>
    </source>
</evidence>
<reference evidence="2 3" key="1">
    <citation type="submission" date="2015-10" db="EMBL/GenBank/DDBJ databases">
        <title>Genome analyses suggest a sexual origin of heterokaryosis in a supposedly ancient asexual fungus.</title>
        <authorList>
            <person name="Ropars J."/>
            <person name="Sedzielewska K."/>
            <person name="Noel J."/>
            <person name="Charron P."/>
            <person name="Farinelli L."/>
            <person name="Marton T."/>
            <person name="Kruger M."/>
            <person name="Pelin A."/>
            <person name="Brachmann A."/>
            <person name="Corradi N."/>
        </authorList>
    </citation>
    <scope>NUCLEOTIDE SEQUENCE [LARGE SCALE GENOMIC DNA]</scope>
    <source>
        <strain evidence="2 3">A4</strain>
    </source>
</reference>
<feature type="compositionally biased region" description="Basic and acidic residues" evidence="1">
    <location>
        <begin position="115"/>
        <end position="131"/>
    </location>
</feature>
<dbReference type="Proteomes" id="UP000234323">
    <property type="component" value="Unassembled WGS sequence"/>
</dbReference>
<comment type="caution">
    <text evidence="2">The sequence shown here is derived from an EMBL/GenBank/DDBJ whole genome shotgun (WGS) entry which is preliminary data.</text>
</comment>
<evidence type="ECO:0000313" key="3">
    <source>
        <dbReference type="Proteomes" id="UP000234323"/>
    </source>
</evidence>
<sequence length="198" mass="23476">MILRPLIDTDFVMRTWWQKLDEDTAVRWFPGHWKLKDRKERERFQTKIEIPSDASDKEFVNYNNGQNFGDFVFRKLKAKSFSRIMDKGKKIVIVYFKSQKDLHKAMEVNQTWKMTESHTPHVKRKQSDKDKKKNLKSLKGKKADPKGSTSSKKSRDNSKKHTKMNELTRFPRWCSWVNLKECIVAQCSFNSGEVSLLE</sequence>
<evidence type="ECO:0008006" key="4">
    <source>
        <dbReference type="Google" id="ProtNLM"/>
    </source>
</evidence>
<feature type="compositionally biased region" description="Basic and acidic residues" evidence="1">
    <location>
        <begin position="153"/>
        <end position="164"/>
    </location>
</feature>
<keyword evidence="3" id="KW-1185">Reference proteome</keyword>
<dbReference type="EMBL" id="LLXI01001870">
    <property type="protein sequence ID" value="PKY55490.1"/>
    <property type="molecule type" value="Genomic_DNA"/>
</dbReference>
<accession>A0A2I1H9F8</accession>
<dbReference type="VEuPathDB" id="FungiDB:RhiirFUN_018353"/>
<feature type="region of interest" description="Disordered" evidence="1">
    <location>
        <begin position="112"/>
        <end position="164"/>
    </location>
</feature>
<dbReference type="AlphaFoldDB" id="A0A2I1H9F8"/>
<evidence type="ECO:0000256" key="1">
    <source>
        <dbReference type="SAM" id="MobiDB-lite"/>
    </source>
</evidence>
<organism evidence="2 3">
    <name type="scientific">Rhizophagus irregularis</name>
    <dbReference type="NCBI Taxonomy" id="588596"/>
    <lineage>
        <taxon>Eukaryota</taxon>
        <taxon>Fungi</taxon>
        <taxon>Fungi incertae sedis</taxon>
        <taxon>Mucoromycota</taxon>
        <taxon>Glomeromycotina</taxon>
        <taxon>Glomeromycetes</taxon>
        <taxon>Glomerales</taxon>
        <taxon>Glomeraceae</taxon>
        <taxon>Rhizophagus</taxon>
    </lineage>
</organism>
<gene>
    <name evidence="2" type="ORF">RhiirA4_427552</name>
</gene>
<protein>
    <recommendedName>
        <fullName evidence="4">RRM domain-containing protein</fullName>
    </recommendedName>
</protein>
<proteinExistence type="predicted"/>
<name>A0A2I1H9F8_9GLOM</name>